<dbReference type="GeneTree" id="ENSGT00940000160938"/>
<name>A0A8D0H0C3_SPHPU</name>
<evidence type="ECO:0000259" key="1">
    <source>
        <dbReference type="Pfam" id="PF23227"/>
    </source>
</evidence>
<evidence type="ECO:0000313" key="2">
    <source>
        <dbReference type="Ensembl" id="ENSSPUP00000012664.1"/>
    </source>
</evidence>
<keyword evidence="3" id="KW-1185">Reference proteome</keyword>
<sequence length="164" mass="18578">MKALSETIYLLDGEGIGALATDIVLHLRPFLDDERAGVRAAAIGLLESVLSKVKKTEKDTLKRELTYCLLPLILHLKDESSAVAMKCKLTLFRCAAFFQWSHQKLLFRRLVWGNDLKCLELIWECLVYAEPLGRHFRLPSPGTCSMNSPLSALPLQRLLVKERK</sequence>
<proteinExistence type="predicted"/>
<protein>
    <recommendedName>
        <fullName evidence="1">Maestro/Maestro-like HEAT-repeats domain-containing protein</fullName>
    </recommendedName>
</protein>
<dbReference type="Ensembl" id="ENSSPUT00000013502.1">
    <property type="protein sequence ID" value="ENSSPUP00000012664.1"/>
    <property type="gene ID" value="ENSSPUG00000009749.1"/>
</dbReference>
<dbReference type="Pfam" id="PF23227">
    <property type="entry name" value="HEAT_MROH2B_C"/>
    <property type="match status" value="1"/>
</dbReference>
<accession>A0A8D0H0C3</accession>
<dbReference type="PANTHER" id="PTHR23120:SF6">
    <property type="entry name" value="MAESTRO HEAT-LIKE REPEAT FAMILY MEMBER 5"/>
    <property type="match status" value="1"/>
</dbReference>
<dbReference type="AlphaFoldDB" id="A0A8D0H0C3"/>
<feature type="domain" description="Maestro/Maestro-like HEAT-repeats" evidence="1">
    <location>
        <begin position="1"/>
        <end position="128"/>
    </location>
</feature>
<dbReference type="Gene3D" id="1.25.10.10">
    <property type="entry name" value="Leucine-rich Repeat Variant"/>
    <property type="match status" value="1"/>
</dbReference>
<evidence type="ECO:0000313" key="3">
    <source>
        <dbReference type="Proteomes" id="UP000694392"/>
    </source>
</evidence>
<dbReference type="SUPFAM" id="SSF48371">
    <property type="entry name" value="ARM repeat"/>
    <property type="match status" value="1"/>
</dbReference>
<reference evidence="2" key="1">
    <citation type="submission" date="2025-08" db="UniProtKB">
        <authorList>
            <consortium name="Ensembl"/>
        </authorList>
    </citation>
    <scope>IDENTIFICATION</scope>
</reference>
<dbReference type="InterPro" id="IPR055406">
    <property type="entry name" value="HEAT_Maestro"/>
</dbReference>
<dbReference type="GO" id="GO:0005737">
    <property type="term" value="C:cytoplasm"/>
    <property type="evidence" value="ECO:0007669"/>
    <property type="project" value="TreeGrafter"/>
</dbReference>
<dbReference type="PANTHER" id="PTHR23120">
    <property type="entry name" value="MAESTRO-RELATED HEAT DOMAIN-CONTAINING"/>
    <property type="match status" value="1"/>
</dbReference>
<dbReference type="Proteomes" id="UP000694392">
    <property type="component" value="Unplaced"/>
</dbReference>
<dbReference type="InterPro" id="IPR011989">
    <property type="entry name" value="ARM-like"/>
</dbReference>
<dbReference type="InterPro" id="IPR045206">
    <property type="entry name" value="Maestro_heat-like_prot"/>
</dbReference>
<organism evidence="2 3">
    <name type="scientific">Sphenodon punctatus</name>
    <name type="common">Tuatara</name>
    <name type="synonym">Hatteria punctata</name>
    <dbReference type="NCBI Taxonomy" id="8508"/>
    <lineage>
        <taxon>Eukaryota</taxon>
        <taxon>Metazoa</taxon>
        <taxon>Chordata</taxon>
        <taxon>Craniata</taxon>
        <taxon>Vertebrata</taxon>
        <taxon>Euteleostomi</taxon>
        <taxon>Lepidosauria</taxon>
        <taxon>Sphenodontia</taxon>
        <taxon>Sphenodontidae</taxon>
        <taxon>Sphenodon</taxon>
    </lineage>
</organism>
<reference evidence="2" key="2">
    <citation type="submission" date="2025-09" db="UniProtKB">
        <authorList>
            <consortium name="Ensembl"/>
        </authorList>
    </citation>
    <scope>IDENTIFICATION</scope>
</reference>
<dbReference type="InterPro" id="IPR016024">
    <property type="entry name" value="ARM-type_fold"/>
</dbReference>